<keyword evidence="6" id="KW-1185">Reference proteome</keyword>
<dbReference type="Pfam" id="PF13517">
    <property type="entry name" value="FG-GAP_3"/>
    <property type="match status" value="4"/>
</dbReference>
<keyword evidence="2" id="KW-0677">Repeat</keyword>
<evidence type="ECO:0000313" key="6">
    <source>
        <dbReference type="Proteomes" id="UP000617628"/>
    </source>
</evidence>
<evidence type="ECO:0000313" key="5">
    <source>
        <dbReference type="EMBL" id="MBK1879727.1"/>
    </source>
</evidence>
<dbReference type="InterPro" id="IPR013517">
    <property type="entry name" value="FG-GAP"/>
</dbReference>
<organism evidence="5 6">
    <name type="scientific">Pelagicoccus mobilis</name>
    <dbReference type="NCBI Taxonomy" id="415221"/>
    <lineage>
        <taxon>Bacteria</taxon>
        <taxon>Pseudomonadati</taxon>
        <taxon>Verrucomicrobiota</taxon>
        <taxon>Opitutia</taxon>
        <taxon>Puniceicoccales</taxon>
        <taxon>Pelagicoccaceae</taxon>
        <taxon>Pelagicoccus</taxon>
    </lineage>
</organism>
<dbReference type="SUPFAM" id="SSF69318">
    <property type="entry name" value="Integrin alpha N-terminal domain"/>
    <property type="match status" value="3"/>
</dbReference>
<keyword evidence="3" id="KW-0325">Glycoprotein</keyword>
<gene>
    <name evidence="5" type="ORF">JIN87_22770</name>
</gene>
<dbReference type="EMBL" id="JAENIL010000056">
    <property type="protein sequence ID" value="MBK1879727.1"/>
    <property type="molecule type" value="Genomic_DNA"/>
</dbReference>
<feature type="domain" description="ASPIC/UnbV" evidence="4">
    <location>
        <begin position="502"/>
        <end position="565"/>
    </location>
</feature>
<evidence type="ECO:0000256" key="2">
    <source>
        <dbReference type="ARBA" id="ARBA00022737"/>
    </source>
</evidence>
<dbReference type="Gene3D" id="2.130.10.130">
    <property type="entry name" value="Integrin alpha, N-terminal"/>
    <property type="match status" value="2"/>
</dbReference>
<dbReference type="SMART" id="SM00191">
    <property type="entry name" value="Int_alpha"/>
    <property type="match status" value="2"/>
</dbReference>
<dbReference type="InterPro" id="IPR027039">
    <property type="entry name" value="Crtac1"/>
</dbReference>
<evidence type="ECO:0000259" key="4">
    <source>
        <dbReference type="Pfam" id="PF07593"/>
    </source>
</evidence>
<evidence type="ECO:0000256" key="3">
    <source>
        <dbReference type="ARBA" id="ARBA00023180"/>
    </source>
</evidence>
<protein>
    <submittedName>
        <fullName evidence="5">VCBS repeat-containing protein</fullName>
    </submittedName>
</protein>
<dbReference type="InterPro" id="IPR011519">
    <property type="entry name" value="UnbV_ASPIC"/>
</dbReference>
<dbReference type="Proteomes" id="UP000617628">
    <property type="component" value="Unassembled WGS sequence"/>
</dbReference>
<comment type="caution">
    <text evidence="5">The sequence shown here is derived from an EMBL/GenBank/DDBJ whole genome shotgun (WGS) entry which is preliminary data.</text>
</comment>
<sequence>MRRVTLWLLILLCGRSESVEFTEFVPPSEGTEQGTLFTELDAGAIGVGEFENNYSGPEVWTERWREYILGTIGTGIALGDVDGDLKPDLFVVSKDEKSRLYKNLGGMRFEDVTDVSGIIDNPAPGSGCSFADVDNDGDLDLYLCFVGAGNELWINDGTGRFTEEAEERGVAVKSGCGMASFADYDRDGDLDFYLLNNLIHQGANFSKLEDMVFRNDGGHFVEVSKDIGISGAGHGHSALWWDYNEDGWPDIYVANDFSDLDRLYENNKDGTFTDILSEVMPQVPYYSMGADFGDVNNDGHSDYWVADMAATSREQHLRTVGNHDHVFDLHKVGDTPQYLKNCLLLKLSETHFAEIAYLSGLARTDWTWASRLLDLNNDGRLDAFATNGMLRSFHDGDLGKKQKRFSSDKWMAIVFRNQPTLKERNLVFENLGDLTFEDRSAAWGLDKLGVSFGVACGDLDGDGDLDLAINNFQDKLSIFRNDEDEGSRVTFRLKGKQSNSFGIGARIRLESDGLVQVKEMYPMRGYMSSDEPILHFGLGNSSRIDRVEVSWPSGAVEVFEDLPVNGNFLLEEGGNARDEPWSKSRSRMFTAIDGKLPEKAERTEARFLDLLDQPLLSFRESRLGGAIVHGDVDRDGDVDLVLGGSTGQETLLLLNDGSGTFQDVSSIDFETDFGSEDLELNLVDWDGDGDLDLLAASGGVEMEAGDSFYANRLYLNDGNGYLERDWSLAFSESYSSSSVVEAADFDADGETDLFVGTRLVPGKYPYSESSELWSHTDGALSAVSLDDDALELGKVADACWGDLDADGDLDLAVATEWGCISIIENEGGELRRSSKDRGDLDSLNGLWSQLAVADLDGNGTLDIVAGNWGLNTEMTASSSEPMRLWYGERSSEPVNLIETVVSEGKEWTLEAKWRFEKSFPGDISRSLSYEAFAQQSLQEMFPNLEEKGYRFKEVRELRSGIFWMEKDGRYRFEALPAFAQSGRAMDLLLEDIDGDGRLDVLMSLELQSPEPWANRFEKGHLGLFLNKGERAFESVLPWDSGLSFQGSPRGLASCDIDGDGSKELVVVLSEGMPVVFARASEALDK</sequence>
<dbReference type="PANTHER" id="PTHR16026">
    <property type="entry name" value="CARTILAGE ACIDIC PROTEIN 1"/>
    <property type="match status" value="1"/>
</dbReference>
<proteinExistence type="predicted"/>
<dbReference type="PANTHER" id="PTHR16026:SF0">
    <property type="entry name" value="CARTILAGE ACIDIC PROTEIN 1"/>
    <property type="match status" value="1"/>
</dbReference>
<dbReference type="Pfam" id="PF07593">
    <property type="entry name" value="UnbV_ASPIC"/>
    <property type="match status" value="1"/>
</dbReference>
<accession>A0A934VRT1</accession>
<dbReference type="InterPro" id="IPR028994">
    <property type="entry name" value="Integrin_alpha_N"/>
</dbReference>
<dbReference type="AlphaFoldDB" id="A0A934VRT1"/>
<dbReference type="InterPro" id="IPR013519">
    <property type="entry name" value="Int_alpha_beta-p"/>
</dbReference>
<evidence type="ECO:0000256" key="1">
    <source>
        <dbReference type="ARBA" id="ARBA00022729"/>
    </source>
</evidence>
<dbReference type="RefSeq" id="WP_200357941.1">
    <property type="nucleotide sequence ID" value="NZ_JAENIL010000056.1"/>
</dbReference>
<keyword evidence="1" id="KW-0732">Signal</keyword>
<reference evidence="5" key="1">
    <citation type="submission" date="2021-01" db="EMBL/GenBank/DDBJ databases">
        <title>Modified the classification status of verrucomicrobia.</title>
        <authorList>
            <person name="Feng X."/>
        </authorList>
    </citation>
    <scope>NUCLEOTIDE SEQUENCE</scope>
    <source>
        <strain evidence="5">KCTC 13126</strain>
    </source>
</reference>
<name>A0A934VRT1_9BACT</name>